<accession>A0A1X3DLR0</accession>
<dbReference type="EMBL" id="MTAB01000003">
    <property type="protein sequence ID" value="OSI24627.1"/>
    <property type="molecule type" value="Genomic_DNA"/>
</dbReference>
<evidence type="ECO:0000313" key="3">
    <source>
        <dbReference type="Proteomes" id="UP000193303"/>
    </source>
</evidence>
<comment type="caution">
    <text evidence="2">The sequence shown here is derived from an EMBL/GenBank/DDBJ whole genome shotgun (WGS) entry which is preliminary data.</text>
</comment>
<gene>
    <name evidence="2" type="ORF">BV912_01880</name>
</gene>
<dbReference type="RefSeq" id="WP_085358012.1">
    <property type="nucleotide sequence ID" value="NZ_MTAB01000003.1"/>
</dbReference>
<feature type="coiled-coil region" evidence="1">
    <location>
        <begin position="31"/>
        <end position="86"/>
    </location>
</feature>
<reference evidence="3" key="1">
    <citation type="submission" date="2017-01" db="EMBL/GenBank/DDBJ databases">
        <authorList>
            <person name="Mah S.A."/>
            <person name="Swanson W.J."/>
            <person name="Moy G.W."/>
            <person name="Vacquier V.D."/>
        </authorList>
    </citation>
    <scope>NUCLEOTIDE SEQUENCE [LARGE SCALE GENOMIC DNA]</scope>
    <source>
        <strain evidence="3">124861</strain>
    </source>
</reference>
<dbReference type="AlphaFoldDB" id="A0A1X3DLR0"/>
<protein>
    <submittedName>
        <fullName evidence="2">Uncharacterized protein</fullName>
    </submittedName>
</protein>
<organism evidence="2 3">
    <name type="scientific">Neisseria dumasiana</name>
    <dbReference type="NCBI Taxonomy" id="1931275"/>
    <lineage>
        <taxon>Bacteria</taxon>
        <taxon>Pseudomonadati</taxon>
        <taxon>Pseudomonadota</taxon>
        <taxon>Betaproteobacteria</taxon>
        <taxon>Neisseriales</taxon>
        <taxon>Neisseriaceae</taxon>
        <taxon>Neisseria</taxon>
    </lineage>
</organism>
<keyword evidence="1" id="KW-0175">Coiled coil</keyword>
<evidence type="ECO:0000256" key="1">
    <source>
        <dbReference type="SAM" id="Coils"/>
    </source>
</evidence>
<proteinExistence type="predicted"/>
<name>A0A1X3DLR0_9NEIS</name>
<sequence>MMAYIKLAVVAVVVTALLTAVSLAVLRGNALQKTENKLQETQLQLAAAKTSAEVYQQVNRELLLNLDAANRRAHQREKELDKALMDNQEWAEGKLPESVKKAIKK</sequence>
<dbReference type="Proteomes" id="UP000193303">
    <property type="component" value="Unassembled WGS sequence"/>
</dbReference>
<evidence type="ECO:0000313" key="2">
    <source>
        <dbReference type="EMBL" id="OSI24627.1"/>
    </source>
</evidence>